<dbReference type="PANTHER" id="PTHR39209:SF2">
    <property type="entry name" value="CYTOPLASMIC PROTEIN"/>
    <property type="match status" value="1"/>
</dbReference>
<dbReference type="InterPro" id="IPR005146">
    <property type="entry name" value="B3/B4_tRNA-bd"/>
</dbReference>
<dbReference type="SMART" id="SM00873">
    <property type="entry name" value="B3_4"/>
    <property type="match status" value="1"/>
</dbReference>
<keyword evidence="3" id="KW-1185">Reference proteome</keyword>
<dbReference type="PANTHER" id="PTHR39209">
    <property type="match status" value="1"/>
</dbReference>
<dbReference type="Gene3D" id="3.50.40.10">
    <property type="entry name" value="Phenylalanyl-trna Synthetase, Chain B, domain 3"/>
    <property type="match status" value="1"/>
</dbReference>
<dbReference type="Proteomes" id="UP000307756">
    <property type="component" value="Unassembled WGS sequence"/>
</dbReference>
<dbReference type="SUPFAM" id="SSF56037">
    <property type="entry name" value="PheT/TilS domain"/>
    <property type="match status" value="1"/>
</dbReference>
<name>A0A4U1D6G7_9BACI</name>
<sequence>MEIHLSPQICEKVADFKIAAIQYQNIEVGPSPQMLKGRLQLFQESLFFELEDKNVTDVNGIIEWRTVFKQTGKDPNRYRHSAEALYRRVQKHQYLSSVNSAIDVNNFFSLQYQIPLGIYDMKALSGDVTMRLGAEGEEYIGLNGRANNIHNLIVTADDHGPFGSPFVDSERSAVSESTKDTLQIVYLSPSLSMDEAEKMVQSLEKMFVQIHGGDSTHKIITC</sequence>
<dbReference type="InterPro" id="IPR020825">
    <property type="entry name" value="Phe-tRNA_synthase-like_B3/B4"/>
</dbReference>
<feature type="domain" description="B3/B4 tRNA-binding" evidence="1">
    <location>
        <begin position="62"/>
        <end position="212"/>
    </location>
</feature>
<accession>A0A4U1D6G7</accession>
<evidence type="ECO:0000259" key="1">
    <source>
        <dbReference type="SMART" id="SM00873"/>
    </source>
</evidence>
<gene>
    <name evidence="2" type="ORF">FA727_00340</name>
</gene>
<proteinExistence type="predicted"/>
<dbReference type="OrthoDB" id="9789812at2"/>
<dbReference type="EMBL" id="SWBM01000001">
    <property type="protein sequence ID" value="TKC18054.1"/>
    <property type="molecule type" value="Genomic_DNA"/>
</dbReference>
<organism evidence="2 3">
    <name type="scientific">Robertmurraya kyonggiensis</name>
    <dbReference type="NCBI Taxonomy" id="1037680"/>
    <lineage>
        <taxon>Bacteria</taxon>
        <taxon>Bacillati</taxon>
        <taxon>Bacillota</taxon>
        <taxon>Bacilli</taxon>
        <taxon>Bacillales</taxon>
        <taxon>Bacillaceae</taxon>
        <taxon>Robertmurraya</taxon>
    </lineage>
</organism>
<dbReference type="Pfam" id="PF03483">
    <property type="entry name" value="B3_4"/>
    <property type="match status" value="1"/>
</dbReference>
<dbReference type="RefSeq" id="WP_136828771.1">
    <property type="nucleotide sequence ID" value="NZ_SWBM01000001.1"/>
</dbReference>
<evidence type="ECO:0000313" key="3">
    <source>
        <dbReference type="Proteomes" id="UP000307756"/>
    </source>
</evidence>
<evidence type="ECO:0000313" key="2">
    <source>
        <dbReference type="EMBL" id="TKC18054.1"/>
    </source>
</evidence>
<dbReference type="AlphaFoldDB" id="A0A4U1D6G7"/>
<comment type="caution">
    <text evidence="2">The sequence shown here is derived from an EMBL/GenBank/DDBJ whole genome shotgun (WGS) entry which is preliminary data.</text>
</comment>
<protein>
    <recommendedName>
        <fullName evidence="1">B3/B4 tRNA-binding domain-containing protein</fullName>
    </recommendedName>
</protein>
<dbReference type="GO" id="GO:0004826">
    <property type="term" value="F:phenylalanine-tRNA ligase activity"/>
    <property type="evidence" value="ECO:0007669"/>
    <property type="project" value="InterPro"/>
</dbReference>
<dbReference type="GO" id="GO:0003723">
    <property type="term" value="F:RNA binding"/>
    <property type="evidence" value="ECO:0007669"/>
    <property type="project" value="InterPro"/>
</dbReference>
<reference evidence="2 3" key="1">
    <citation type="journal article" date="2011" name="J. Microbiol.">
        <title>Bacillus kyonggiensis sp. nov., isolated from soil of a lettuce field.</title>
        <authorList>
            <person name="Dong K."/>
            <person name="Lee S."/>
        </authorList>
    </citation>
    <scope>NUCLEOTIDE SEQUENCE [LARGE SCALE GENOMIC DNA]</scope>
    <source>
        <strain evidence="2 3">NB22</strain>
    </source>
</reference>